<dbReference type="InterPro" id="IPR036909">
    <property type="entry name" value="Cyt_c-like_dom_sf"/>
</dbReference>
<protein>
    <submittedName>
        <fullName evidence="1">Cytochrome c</fullName>
    </submittedName>
</protein>
<dbReference type="Gene3D" id="1.10.760.10">
    <property type="entry name" value="Cytochrome c-like domain"/>
    <property type="match status" value="1"/>
</dbReference>
<comment type="caution">
    <text evidence="1">The sequence shown here is derived from an EMBL/GenBank/DDBJ whole genome shotgun (WGS) entry which is preliminary data.</text>
</comment>
<organism evidence="1 2">
    <name type="scientific">Legionella pneumophila subsp. pneumophila</name>
    <dbReference type="NCBI Taxonomy" id="91891"/>
    <lineage>
        <taxon>Bacteria</taxon>
        <taxon>Pseudomonadati</taxon>
        <taxon>Pseudomonadota</taxon>
        <taxon>Gammaproteobacteria</taxon>
        <taxon>Legionellales</taxon>
        <taxon>Legionellaceae</taxon>
        <taxon>Legionella</taxon>
    </lineage>
</organism>
<name>A0A3A6UKY7_LEGPN</name>
<dbReference type="PROSITE" id="PS51007">
    <property type="entry name" value="CYTC"/>
    <property type="match status" value="1"/>
</dbReference>
<dbReference type="GO" id="GO:0020037">
    <property type="term" value="F:heme binding"/>
    <property type="evidence" value="ECO:0007669"/>
    <property type="project" value="InterPro"/>
</dbReference>
<evidence type="ECO:0000313" key="1">
    <source>
        <dbReference type="EMBL" id="RJY27526.1"/>
    </source>
</evidence>
<dbReference type="GO" id="GO:0009055">
    <property type="term" value="F:electron transfer activity"/>
    <property type="evidence" value="ECO:0007669"/>
    <property type="project" value="InterPro"/>
</dbReference>
<dbReference type="InterPro" id="IPR009056">
    <property type="entry name" value="Cyt_c-like_dom"/>
</dbReference>
<reference evidence="1 2" key="1">
    <citation type="submission" date="2018-08" db="EMBL/GenBank/DDBJ databases">
        <title>Genome Sequences of Legionella pneumophila subsp. pneumophila Isolates, Recovered from a Drinking Water System in a Large Builging.</title>
        <authorList>
            <person name="Gomez-Alvarez V."/>
            <person name="Boczek L."/>
            <person name="King D."/>
            <person name="Pemberton A."/>
            <person name="Pfaller S."/>
            <person name="Rodgers M."/>
            <person name="Santodomingo J."/>
            <person name="Revetta R."/>
        </authorList>
    </citation>
    <scope>NUCLEOTIDE SEQUENCE [LARGE SCALE GENOMIC DNA]</scope>
    <source>
        <strain evidence="1 2">L01C.1</strain>
    </source>
</reference>
<dbReference type="RefSeq" id="WP_011213898.1">
    <property type="nucleotide sequence ID" value="NZ_CP021281.1"/>
</dbReference>
<sequence length="291" mass="33165">MDKSPKLMHLLIYAVHLVLVSTCCFGEPNSPEKLLKITIANKTYTLSELKKQFKTIRVIISHNPAYNYQKKTYDAFDMNQILEQLMGADLQKNNANQVLLAQTIDKYVSQTPLLYFTTKGHAYLAYQETPGTISDNIITKDGRWSYINQHGKKENPGPFYIVWDNTSTYPVSWPYQVISMQIVNKKELTFSHFLNPLNESASVQNGHHIFNNICSTCHSLFYKGAQGRAPDLGMVMSYLTPSDISKLVKNGRGYMPPIGKNLSTEEINDLIKFLIWVNKQASKLKCEINNQ</sequence>
<dbReference type="Proteomes" id="UP000277145">
    <property type="component" value="Unassembled WGS sequence"/>
</dbReference>
<dbReference type="EMBL" id="QWDR01000003">
    <property type="protein sequence ID" value="RJY27526.1"/>
    <property type="molecule type" value="Genomic_DNA"/>
</dbReference>
<proteinExistence type="predicted"/>
<dbReference type="Pfam" id="PF13442">
    <property type="entry name" value="Cytochrome_CBB3"/>
    <property type="match status" value="1"/>
</dbReference>
<gene>
    <name evidence="1" type="ORF">D1H98_15000</name>
</gene>
<dbReference type="SUPFAM" id="SSF46626">
    <property type="entry name" value="Cytochrome c"/>
    <property type="match status" value="1"/>
</dbReference>
<evidence type="ECO:0000313" key="2">
    <source>
        <dbReference type="Proteomes" id="UP000277145"/>
    </source>
</evidence>
<dbReference type="AlphaFoldDB" id="A0A3A6UKY7"/>
<accession>A0A3A6UKY7</accession>